<reference evidence="1 2" key="1">
    <citation type="submission" date="2018-02" db="EMBL/GenBank/DDBJ databases">
        <authorList>
            <person name="Cohen D.B."/>
            <person name="Kent A.D."/>
        </authorList>
    </citation>
    <scope>NUCLEOTIDE SEQUENCE [LARGE SCALE GENOMIC DNA]</scope>
    <source>
        <strain evidence="1">1</strain>
    </source>
</reference>
<evidence type="ECO:0000313" key="2">
    <source>
        <dbReference type="Proteomes" id="UP000238164"/>
    </source>
</evidence>
<keyword evidence="2" id="KW-1185">Reference proteome</keyword>
<gene>
    <name evidence="1" type="ORF">MPLG2_3380</name>
</gene>
<dbReference type="KEGG" id="mgg:MPLG2_3380"/>
<protein>
    <submittedName>
        <fullName evidence="1">Uncharacterized protein</fullName>
    </submittedName>
</protein>
<sequence>MAKRTKFQAVVADLELKVGPVVTGPASHTGPVFVAVFGKREGSTRVEVLGTGNLVKDTVVLGGPDTVTALKAGATPTQVGFAWVRLGTGHTDVRTVRGFATAEINDQPNPDMWAMELTTPTKAPLPVTMPPGSSPASGWCFLFPWLSMCHAN</sequence>
<dbReference type="AlphaFoldDB" id="A0A2N9JK67"/>
<evidence type="ECO:0000313" key="1">
    <source>
        <dbReference type="EMBL" id="SPD88410.1"/>
    </source>
</evidence>
<dbReference type="RefSeq" id="WP_105186933.1">
    <property type="nucleotide sequence ID" value="NZ_BAAAGO010000001.1"/>
</dbReference>
<organism evidence="1 2">
    <name type="scientific">Micropruina glycogenica</name>
    <dbReference type="NCBI Taxonomy" id="75385"/>
    <lineage>
        <taxon>Bacteria</taxon>
        <taxon>Bacillati</taxon>
        <taxon>Actinomycetota</taxon>
        <taxon>Actinomycetes</taxon>
        <taxon>Propionibacteriales</taxon>
        <taxon>Nocardioidaceae</taxon>
        <taxon>Micropruina</taxon>
    </lineage>
</organism>
<dbReference type="EMBL" id="LT985188">
    <property type="protein sequence ID" value="SPD88410.1"/>
    <property type="molecule type" value="Genomic_DNA"/>
</dbReference>
<proteinExistence type="predicted"/>
<dbReference type="Proteomes" id="UP000238164">
    <property type="component" value="Chromosome 1"/>
</dbReference>
<accession>A0A2N9JK67</accession>
<name>A0A2N9JK67_9ACTN</name>